<name>A0A1C4GSQ8_9GAMM</name>
<dbReference type="InterPro" id="IPR011008">
    <property type="entry name" value="Dimeric_a/b-barrel"/>
</dbReference>
<dbReference type="AlphaFoldDB" id="A0A1C4GSQ8"/>
<evidence type="ECO:0000313" key="3">
    <source>
        <dbReference type="Proteomes" id="UP000243661"/>
    </source>
</evidence>
<dbReference type="GO" id="GO:0005829">
    <property type="term" value="C:cytosol"/>
    <property type="evidence" value="ECO:0007669"/>
    <property type="project" value="TreeGrafter"/>
</dbReference>
<evidence type="ECO:0000313" key="2">
    <source>
        <dbReference type="EMBL" id="SCC70903.1"/>
    </source>
</evidence>
<dbReference type="PROSITE" id="PS51725">
    <property type="entry name" value="ABM"/>
    <property type="match status" value="1"/>
</dbReference>
<organism evidence="2 3">
    <name type="scientific">Acinetobacter albensis</name>
    <dbReference type="NCBI Taxonomy" id="1673609"/>
    <lineage>
        <taxon>Bacteria</taxon>
        <taxon>Pseudomonadati</taxon>
        <taxon>Pseudomonadota</taxon>
        <taxon>Gammaproteobacteria</taxon>
        <taxon>Moraxellales</taxon>
        <taxon>Moraxellaceae</taxon>
        <taxon>Acinetobacter</taxon>
    </lineage>
</organism>
<dbReference type="InterPro" id="IPR050744">
    <property type="entry name" value="AI-2_Isomerase_LsrG"/>
</dbReference>
<dbReference type="PANTHER" id="PTHR33336:SF3">
    <property type="entry name" value="ABM DOMAIN-CONTAINING PROTEIN"/>
    <property type="match status" value="1"/>
</dbReference>
<protein>
    <submittedName>
        <fullName evidence="2">Quinol monooxygenase YgiN</fullName>
    </submittedName>
</protein>
<dbReference type="PANTHER" id="PTHR33336">
    <property type="entry name" value="QUINOL MONOOXYGENASE YGIN-RELATED"/>
    <property type="match status" value="1"/>
</dbReference>
<dbReference type="Gene3D" id="3.30.70.100">
    <property type="match status" value="1"/>
</dbReference>
<dbReference type="Proteomes" id="UP000243661">
    <property type="component" value="Unassembled WGS sequence"/>
</dbReference>
<proteinExistence type="predicted"/>
<dbReference type="InterPro" id="IPR007138">
    <property type="entry name" value="ABM_dom"/>
</dbReference>
<dbReference type="OrthoDB" id="9812192at2"/>
<dbReference type="RefSeq" id="WP_092717477.1">
    <property type="nucleotide sequence ID" value="NZ_FMBK01000001.1"/>
</dbReference>
<reference evidence="2 3" key="1">
    <citation type="submission" date="2016-08" db="EMBL/GenBank/DDBJ databases">
        <authorList>
            <person name="Seilhamer J.J."/>
        </authorList>
    </citation>
    <scope>NUCLEOTIDE SEQUENCE [LARGE SCALE GENOMIC DNA]</scope>
    <source>
        <strain evidence="2 3">ANC 4874</strain>
    </source>
</reference>
<keyword evidence="2" id="KW-0560">Oxidoreductase</keyword>
<keyword evidence="2" id="KW-0503">Monooxygenase</keyword>
<dbReference type="SUPFAM" id="SSF54909">
    <property type="entry name" value="Dimeric alpha+beta barrel"/>
    <property type="match status" value="1"/>
</dbReference>
<dbReference type="GO" id="GO:0004497">
    <property type="term" value="F:monooxygenase activity"/>
    <property type="evidence" value="ECO:0007669"/>
    <property type="project" value="UniProtKB-KW"/>
</dbReference>
<sequence>MNKEIRVVAKLAIQQEHINQVIEVFKVLVNKTRKEFGCLQYDLHQEVHDPATLIFFEKWGTMDDLNKHLKTAHFIACFKEVGSMVEHNETRILEKI</sequence>
<feature type="domain" description="ABM" evidence="1">
    <location>
        <begin position="5"/>
        <end position="93"/>
    </location>
</feature>
<evidence type="ECO:0000259" key="1">
    <source>
        <dbReference type="PROSITE" id="PS51725"/>
    </source>
</evidence>
<dbReference type="EMBL" id="FMBK01000001">
    <property type="protein sequence ID" value="SCC70903.1"/>
    <property type="molecule type" value="Genomic_DNA"/>
</dbReference>
<dbReference type="Pfam" id="PF03992">
    <property type="entry name" value="ABM"/>
    <property type="match status" value="1"/>
</dbReference>
<gene>
    <name evidence="2" type="ORF">GA0116959_101247</name>
</gene>
<accession>A0A1C4GSQ8</accession>